<dbReference type="GO" id="GO:0016740">
    <property type="term" value="F:transferase activity"/>
    <property type="evidence" value="ECO:0007669"/>
    <property type="project" value="UniProtKB-KW"/>
</dbReference>
<keyword evidence="2" id="KW-0808">Transferase</keyword>
<dbReference type="InterPro" id="IPR051091">
    <property type="entry name" value="O-Glucosyltr/Glycosyltrsf_90"/>
</dbReference>
<dbReference type="SMART" id="SM00672">
    <property type="entry name" value="CAP10"/>
    <property type="match status" value="1"/>
</dbReference>
<evidence type="ECO:0000313" key="7">
    <source>
        <dbReference type="Proteomes" id="UP001211907"/>
    </source>
</evidence>
<evidence type="ECO:0000256" key="4">
    <source>
        <dbReference type="SAM" id="Phobius"/>
    </source>
</evidence>
<feature type="compositionally biased region" description="Basic and acidic residues" evidence="3">
    <location>
        <begin position="414"/>
        <end position="425"/>
    </location>
</feature>
<dbReference type="Pfam" id="PF05686">
    <property type="entry name" value="Glyco_transf_90"/>
    <property type="match status" value="1"/>
</dbReference>
<keyword evidence="4" id="KW-1133">Transmembrane helix</keyword>
<dbReference type="PANTHER" id="PTHR12203">
    <property type="entry name" value="KDEL LYS-ASP-GLU-LEU CONTAINING - RELATED"/>
    <property type="match status" value="1"/>
</dbReference>
<evidence type="ECO:0000313" key="6">
    <source>
        <dbReference type="EMBL" id="KAJ3126877.1"/>
    </source>
</evidence>
<keyword evidence="4" id="KW-0812">Transmembrane</keyword>
<feature type="region of interest" description="Disordered" evidence="3">
    <location>
        <begin position="402"/>
        <end position="427"/>
    </location>
</feature>
<keyword evidence="4" id="KW-0472">Membrane</keyword>
<dbReference type="AlphaFoldDB" id="A0AAD5T5I3"/>
<reference evidence="6" key="1">
    <citation type="submission" date="2020-05" db="EMBL/GenBank/DDBJ databases">
        <title>Phylogenomic resolution of chytrid fungi.</title>
        <authorList>
            <person name="Stajich J.E."/>
            <person name="Amses K."/>
            <person name="Simmons R."/>
            <person name="Seto K."/>
            <person name="Myers J."/>
            <person name="Bonds A."/>
            <person name="Quandt C.A."/>
            <person name="Barry K."/>
            <person name="Liu P."/>
            <person name="Grigoriev I."/>
            <person name="Longcore J.E."/>
            <person name="James T.Y."/>
        </authorList>
    </citation>
    <scope>NUCLEOTIDE SEQUENCE</scope>
    <source>
        <strain evidence="6">JEL0513</strain>
    </source>
</reference>
<dbReference type="InterPro" id="IPR006598">
    <property type="entry name" value="CAP10"/>
</dbReference>
<comment type="similarity">
    <text evidence="1">Belongs to the glycosyltransferase 90 family.</text>
</comment>
<dbReference type="Proteomes" id="UP001211907">
    <property type="component" value="Unassembled WGS sequence"/>
</dbReference>
<sequence length="580" mass="65439">MALRLSVRLIVRVFAGSLVAAIALVNGGAWLLAARRNANLARLNIMDFHDPGWDYALARPVVHRPPRSLLRLEPSVHSSGYISNDANLQGNTDTDPDSFSDVRAVFEQVFAGVRPAGFEAWARFASARGCAVDTFLYKQIYADLARWVERGGINPRVLSPFRPILRVSFADGRFSGGPKAYISTKPILDVISQARFLDPQKQFVFALNLNDESRLVPADNYSHSYPHAADATYSSMRHVFQTSSCFRDTFNNSNAHFPHLPPANLHGFLQHPDTFATLNVDAPLFSQAKLDCFVDVLAPLWSVVTKHYLIISSSSTKIFAYAQNSHRYHTRLAYNQKKDVVPWSEKQTALFWRGSSTGGSYRTNTTWHTYHRTRLLEWEKMYSLRHPDSTFDAAIQDAPKIEIRSSPPSSKNQKQQDPKKHKDSLGPDAVPVDIGLNSIVQADAQTSQTLGKMYPLKQGVSPSRALQFKYLLVVDGNSWSGRIQSYLASNSLVIWNGLFTDWYLNALVPWVHYVPVALDFSDLEDRLEWLKDHDDQARTIAENARRFMEVVGSLAQIQCYTGLLLLEYQELYDKPDARMP</sequence>
<organism evidence="6 7">
    <name type="scientific">Physocladia obscura</name>
    <dbReference type="NCBI Taxonomy" id="109957"/>
    <lineage>
        <taxon>Eukaryota</taxon>
        <taxon>Fungi</taxon>
        <taxon>Fungi incertae sedis</taxon>
        <taxon>Chytridiomycota</taxon>
        <taxon>Chytridiomycota incertae sedis</taxon>
        <taxon>Chytridiomycetes</taxon>
        <taxon>Chytridiales</taxon>
        <taxon>Chytriomycetaceae</taxon>
        <taxon>Physocladia</taxon>
    </lineage>
</organism>
<dbReference type="EMBL" id="JADGJH010000537">
    <property type="protein sequence ID" value="KAJ3126877.1"/>
    <property type="molecule type" value="Genomic_DNA"/>
</dbReference>
<accession>A0AAD5T5I3</accession>
<dbReference type="PANTHER" id="PTHR12203:SF35">
    <property type="entry name" value="PROTEIN O-GLUCOSYLTRANSFERASE 1"/>
    <property type="match status" value="1"/>
</dbReference>
<keyword evidence="7" id="KW-1185">Reference proteome</keyword>
<evidence type="ECO:0000256" key="2">
    <source>
        <dbReference type="ARBA" id="ARBA00022679"/>
    </source>
</evidence>
<evidence type="ECO:0000256" key="3">
    <source>
        <dbReference type="SAM" id="MobiDB-lite"/>
    </source>
</evidence>
<evidence type="ECO:0000256" key="1">
    <source>
        <dbReference type="ARBA" id="ARBA00010118"/>
    </source>
</evidence>
<feature type="transmembrane region" description="Helical" evidence="4">
    <location>
        <begin position="9"/>
        <end position="33"/>
    </location>
</feature>
<gene>
    <name evidence="6" type="primary">CAP10_4</name>
    <name evidence="6" type="ORF">HK100_010037</name>
</gene>
<protein>
    <submittedName>
        <fullName evidence="6">Capsule-associated protein CAP1</fullName>
    </submittedName>
</protein>
<proteinExistence type="inferred from homology"/>
<comment type="caution">
    <text evidence="6">The sequence shown here is derived from an EMBL/GenBank/DDBJ whole genome shotgun (WGS) entry which is preliminary data.</text>
</comment>
<evidence type="ECO:0000259" key="5">
    <source>
        <dbReference type="SMART" id="SM00672"/>
    </source>
</evidence>
<feature type="domain" description="Glycosyl transferase CAP10" evidence="5">
    <location>
        <begin position="270"/>
        <end position="573"/>
    </location>
</feature>
<name>A0AAD5T5I3_9FUNG</name>